<evidence type="ECO:0000313" key="5">
    <source>
        <dbReference type="Proteomes" id="UP000063781"/>
    </source>
</evidence>
<dbReference type="KEGG" id="erl:AOC36_02515"/>
<feature type="domain" description="Glycosyl transferase family 1" evidence="2">
    <location>
        <begin position="206"/>
        <end position="376"/>
    </location>
</feature>
<organism evidence="4 5">
    <name type="scientific">Erysipelothrix larvae</name>
    <dbReference type="NCBI Taxonomy" id="1514105"/>
    <lineage>
        <taxon>Bacteria</taxon>
        <taxon>Bacillati</taxon>
        <taxon>Bacillota</taxon>
        <taxon>Erysipelotrichia</taxon>
        <taxon>Erysipelotrichales</taxon>
        <taxon>Erysipelotrichaceae</taxon>
        <taxon>Erysipelothrix</taxon>
    </lineage>
</organism>
<accession>A0A120JTH9</accession>
<feature type="transmembrane region" description="Helical" evidence="1">
    <location>
        <begin position="105"/>
        <end position="124"/>
    </location>
</feature>
<keyword evidence="1" id="KW-0472">Membrane</keyword>
<dbReference type="OrthoDB" id="9811902at2"/>
<evidence type="ECO:0008006" key="6">
    <source>
        <dbReference type="Google" id="ProtNLM"/>
    </source>
</evidence>
<dbReference type="Pfam" id="PF00534">
    <property type="entry name" value="Glycos_transf_1"/>
    <property type="match status" value="1"/>
</dbReference>
<feature type="transmembrane region" description="Helical" evidence="1">
    <location>
        <begin position="79"/>
        <end position="99"/>
    </location>
</feature>
<keyword evidence="1" id="KW-1133">Transmembrane helix</keyword>
<dbReference type="InterPro" id="IPR050194">
    <property type="entry name" value="Glycosyltransferase_grp1"/>
</dbReference>
<dbReference type="AlphaFoldDB" id="A0A120JTH9"/>
<dbReference type="Pfam" id="PF13439">
    <property type="entry name" value="Glyco_transf_4"/>
    <property type="match status" value="1"/>
</dbReference>
<dbReference type="EMBL" id="CP013213">
    <property type="protein sequence ID" value="AMC92895.1"/>
    <property type="molecule type" value="Genomic_DNA"/>
</dbReference>
<dbReference type="RefSeq" id="WP_067630993.1">
    <property type="nucleotide sequence ID" value="NZ_CP013213.1"/>
</dbReference>
<gene>
    <name evidence="4" type="ORF">AOC36_02515</name>
</gene>
<evidence type="ECO:0000259" key="3">
    <source>
        <dbReference type="Pfam" id="PF13439"/>
    </source>
</evidence>
<sequence length="399" mass="45922">MKKVCIYTNHYDPEQFKLNDISRELVKKGYDVKVITQTPNYPSGSFFSGYGWFKKRHEMIDDHIEVMRLPVIPRGKNPIMLMLNYLSYIISSFFYATFTRDQADVVLVYCTSPLFICWAGLRFAKRRRLKATLYLMDLWPGNLFAMFNIPSQRLKNAIERMCIKIYRRFDSIMISSQMFEEVLVDYGVTPSAIHYVPQHAEFDDHIWTKPLDTSTLKIIFTGNIGQAQGLDLLVGVSQRLKEAQIDNVKFTLLGDGRYKQPLIELIREHNVMDYFTFIDPVARHEVIHYLNQNDFGFVSLKSDPVISRTLPAKVQSYMAAGIPILASGEGETQLTLKLASCGFCAQAESIDDCVRVIKECMALDPLALEEMGKNGYTYSRENFSLDKLVDQMVHIMKEE</sequence>
<evidence type="ECO:0000313" key="4">
    <source>
        <dbReference type="EMBL" id="AMC92895.1"/>
    </source>
</evidence>
<dbReference type="STRING" id="1514105.AOC36_02515"/>
<dbReference type="InterPro" id="IPR028098">
    <property type="entry name" value="Glyco_trans_4-like_N"/>
</dbReference>
<dbReference type="Proteomes" id="UP000063781">
    <property type="component" value="Chromosome"/>
</dbReference>
<protein>
    <recommendedName>
        <fullName evidence="6">Glycosyltransferase WbuB</fullName>
    </recommendedName>
</protein>
<evidence type="ECO:0000259" key="2">
    <source>
        <dbReference type="Pfam" id="PF00534"/>
    </source>
</evidence>
<keyword evidence="1" id="KW-0812">Transmembrane</keyword>
<keyword evidence="5" id="KW-1185">Reference proteome</keyword>
<dbReference type="InterPro" id="IPR001296">
    <property type="entry name" value="Glyco_trans_1"/>
</dbReference>
<proteinExistence type="predicted"/>
<dbReference type="Gene3D" id="3.40.50.2000">
    <property type="entry name" value="Glycogen Phosphorylase B"/>
    <property type="match status" value="2"/>
</dbReference>
<dbReference type="SUPFAM" id="SSF53756">
    <property type="entry name" value="UDP-Glycosyltransferase/glycogen phosphorylase"/>
    <property type="match status" value="1"/>
</dbReference>
<feature type="domain" description="Glycosyltransferase subfamily 4-like N-terminal" evidence="3">
    <location>
        <begin position="20"/>
        <end position="197"/>
    </location>
</feature>
<reference evidence="4 5" key="1">
    <citation type="submission" date="2015-10" db="EMBL/GenBank/DDBJ databases">
        <title>Erysipelothrix larvae sp. LV19 isolated from the larval gut of the rhinoceros beetle, Trypoxylus dichotomus.</title>
        <authorList>
            <person name="Lim S."/>
            <person name="Kim B.-C."/>
        </authorList>
    </citation>
    <scope>NUCLEOTIDE SEQUENCE [LARGE SCALE GENOMIC DNA]</scope>
    <source>
        <strain evidence="4 5">LV19</strain>
    </source>
</reference>
<evidence type="ECO:0000256" key="1">
    <source>
        <dbReference type="SAM" id="Phobius"/>
    </source>
</evidence>
<dbReference type="CDD" id="cd03794">
    <property type="entry name" value="GT4_WbuB-like"/>
    <property type="match status" value="1"/>
</dbReference>
<dbReference type="PANTHER" id="PTHR45947:SF3">
    <property type="entry name" value="SULFOQUINOVOSYL TRANSFERASE SQD2"/>
    <property type="match status" value="1"/>
</dbReference>
<name>A0A120JTH9_9FIRM</name>
<dbReference type="PANTHER" id="PTHR45947">
    <property type="entry name" value="SULFOQUINOVOSYL TRANSFERASE SQD2"/>
    <property type="match status" value="1"/>
</dbReference>
<dbReference type="GO" id="GO:0016758">
    <property type="term" value="F:hexosyltransferase activity"/>
    <property type="evidence" value="ECO:0007669"/>
    <property type="project" value="TreeGrafter"/>
</dbReference>